<dbReference type="SMART" id="SM00382">
    <property type="entry name" value="AAA"/>
    <property type="match status" value="1"/>
</dbReference>
<dbReference type="Pfam" id="PF22608">
    <property type="entry name" value="DNAX_ATPase_lid"/>
    <property type="match status" value="1"/>
</dbReference>
<dbReference type="Pfam" id="PF12169">
    <property type="entry name" value="DNA_pol3_gamma3"/>
    <property type="match status" value="1"/>
</dbReference>
<evidence type="ECO:0000256" key="3">
    <source>
        <dbReference type="ARBA" id="ARBA00022695"/>
    </source>
</evidence>
<dbReference type="CDD" id="cd18137">
    <property type="entry name" value="HLD_clamp_pol_III_gamma_tau"/>
    <property type="match status" value="1"/>
</dbReference>
<dbReference type="SUPFAM" id="SSF52540">
    <property type="entry name" value="P-loop containing nucleoside triphosphate hydrolases"/>
    <property type="match status" value="1"/>
</dbReference>
<evidence type="ECO:0000256" key="11">
    <source>
        <dbReference type="RuleBase" id="RU364063"/>
    </source>
</evidence>
<dbReference type="Gene3D" id="1.10.8.60">
    <property type="match status" value="1"/>
</dbReference>
<dbReference type="InterPro" id="IPR050238">
    <property type="entry name" value="DNA_Rep/Repair_Clamp_Loader"/>
</dbReference>
<dbReference type="InterPro" id="IPR008921">
    <property type="entry name" value="DNA_pol3_clamp-load_cplx_C"/>
</dbReference>
<dbReference type="GO" id="GO:0003677">
    <property type="term" value="F:DNA binding"/>
    <property type="evidence" value="ECO:0007669"/>
    <property type="project" value="InterPro"/>
</dbReference>
<evidence type="ECO:0000256" key="9">
    <source>
        <dbReference type="ARBA" id="ARBA00022932"/>
    </source>
</evidence>
<feature type="compositionally biased region" description="Gly residues" evidence="12">
    <location>
        <begin position="403"/>
        <end position="418"/>
    </location>
</feature>
<dbReference type="InterPro" id="IPR022107">
    <property type="entry name" value="DNA_pol_III_gamma/tau_C"/>
</dbReference>
<keyword evidence="15" id="KW-1185">Reference proteome</keyword>
<evidence type="ECO:0000256" key="7">
    <source>
        <dbReference type="ARBA" id="ARBA00022833"/>
    </source>
</evidence>
<feature type="compositionally biased region" description="Low complexity" evidence="12">
    <location>
        <begin position="466"/>
        <end position="489"/>
    </location>
</feature>
<keyword evidence="9 11" id="KW-0239">DNA-directed DNA polymerase</keyword>
<evidence type="ECO:0000256" key="10">
    <source>
        <dbReference type="ARBA" id="ARBA00049244"/>
    </source>
</evidence>
<evidence type="ECO:0000256" key="8">
    <source>
        <dbReference type="ARBA" id="ARBA00022840"/>
    </source>
</evidence>
<dbReference type="KEGG" id="dvn:HQ394_03080"/>
<feature type="compositionally biased region" description="Acidic residues" evidence="12">
    <location>
        <begin position="621"/>
        <end position="636"/>
    </location>
</feature>
<organism evidence="14 15">
    <name type="scientific">Defluviicoccus vanus</name>
    <dbReference type="NCBI Taxonomy" id="111831"/>
    <lineage>
        <taxon>Bacteria</taxon>
        <taxon>Pseudomonadati</taxon>
        <taxon>Pseudomonadota</taxon>
        <taxon>Alphaproteobacteria</taxon>
        <taxon>Rhodospirillales</taxon>
        <taxon>Rhodospirillaceae</taxon>
        <taxon>Defluviicoccus</taxon>
    </lineage>
</organism>
<dbReference type="GO" id="GO:0006261">
    <property type="term" value="P:DNA-templated DNA replication"/>
    <property type="evidence" value="ECO:0007669"/>
    <property type="project" value="TreeGrafter"/>
</dbReference>
<comment type="catalytic activity">
    <reaction evidence="10 11">
        <text>DNA(n) + a 2'-deoxyribonucleoside 5'-triphosphate = DNA(n+1) + diphosphate</text>
        <dbReference type="Rhea" id="RHEA:22508"/>
        <dbReference type="Rhea" id="RHEA-COMP:17339"/>
        <dbReference type="Rhea" id="RHEA-COMP:17340"/>
        <dbReference type="ChEBI" id="CHEBI:33019"/>
        <dbReference type="ChEBI" id="CHEBI:61560"/>
        <dbReference type="ChEBI" id="CHEBI:173112"/>
        <dbReference type="EC" id="2.7.7.7"/>
    </reaction>
</comment>
<evidence type="ECO:0000256" key="6">
    <source>
        <dbReference type="ARBA" id="ARBA00022741"/>
    </source>
</evidence>
<keyword evidence="6 11" id="KW-0547">Nucleotide-binding</keyword>
<dbReference type="RefSeq" id="WP_190261972.1">
    <property type="nucleotide sequence ID" value="NZ_CP053923.1"/>
</dbReference>
<evidence type="ECO:0000256" key="2">
    <source>
        <dbReference type="ARBA" id="ARBA00022679"/>
    </source>
</evidence>
<keyword evidence="7" id="KW-0862">Zinc</keyword>
<evidence type="ECO:0000313" key="15">
    <source>
        <dbReference type="Proteomes" id="UP000516369"/>
    </source>
</evidence>
<evidence type="ECO:0000256" key="1">
    <source>
        <dbReference type="ARBA" id="ARBA00006360"/>
    </source>
</evidence>
<accession>A0A7H1MYJ7</accession>
<dbReference type="Proteomes" id="UP000516369">
    <property type="component" value="Chromosome"/>
</dbReference>
<dbReference type="EC" id="2.7.7.7" evidence="11"/>
<evidence type="ECO:0000313" key="14">
    <source>
        <dbReference type="EMBL" id="QNT68533.1"/>
    </source>
</evidence>
<proteinExistence type="inferred from homology"/>
<dbReference type="CDD" id="cd00009">
    <property type="entry name" value="AAA"/>
    <property type="match status" value="1"/>
</dbReference>
<dbReference type="FunFam" id="3.40.50.300:FF:000014">
    <property type="entry name" value="DNA polymerase III subunit gamma/tau"/>
    <property type="match status" value="1"/>
</dbReference>
<dbReference type="Gene3D" id="1.20.272.10">
    <property type="match status" value="1"/>
</dbReference>
<dbReference type="PANTHER" id="PTHR11669">
    <property type="entry name" value="REPLICATION FACTOR C / DNA POLYMERASE III GAMMA-TAU SUBUNIT"/>
    <property type="match status" value="1"/>
</dbReference>
<feature type="domain" description="AAA+ ATPase" evidence="13">
    <location>
        <begin position="57"/>
        <end position="204"/>
    </location>
</feature>
<dbReference type="InterPro" id="IPR022754">
    <property type="entry name" value="DNA_pol_III_gamma-3"/>
</dbReference>
<keyword evidence="8 11" id="KW-0067">ATP-binding</keyword>
<evidence type="ECO:0000259" key="13">
    <source>
        <dbReference type="SMART" id="SM00382"/>
    </source>
</evidence>
<dbReference type="GO" id="GO:0003887">
    <property type="term" value="F:DNA-directed DNA polymerase activity"/>
    <property type="evidence" value="ECO:0007669"/>
    <property type="project" value="UniProtKB-KW"/>
</dbReference>
<feature type="region of interest" description="Disordered" evidence="12">
    <location>
        <begin position="612"/>
        <end position="636"/>
    </location>
</feature>
<comment type="similarity">
    <text evidence="1 11">Belongs to the DnaX/STICHEL family.</text>
</comment>
<keyword evidence="3 11" id="KW-0548">Nucleotidyltransferase</keyword>
<dbReference type="Gene3D" id="3.40.50.300">
    <property type="entry name" value="P-loop containing nucleotide triphosphate hydrolases"/>
    <property type="match status" value="1"/>
</dbReference>
<dbReference type="SUPFAM" id="SSF48019">
    <property type="entry name" value="post-AAA+ oligomerization domain-like"/>
    <property type="match status" value="1"/>
</dbReference>
<dbReference type="PANTHER" id="PTHR11669:SF0">
    <property type="entry name" value="PROTEIN STICHEL-LIKE 2"/>
    <property type="match status" value="1"/>
</dbReference>
<dbReference type="Pfam" id="PF13177">
    <property type="entry name" value="DNA_pol3_delta2"/>
    <property type="match status" value="1"/>
</dbReference>
<evidence type="ECO:0000256" key="5">
    <source>
        <dbReference type="ARBA" id="ARBA00022723"/>
    </source>
</evidence>
<reference evidence="14 15" key="1">
    <citation type="submission" date="2020-05" db="EMBL/GenBank/DDBJ databases">
        <title>Complete closed genome sequence of Defluviicoccus vanus.</title>
        <authorList>
            <person name="Bessarab I."/>
            <person name="Arumugam K."/>
            <person name="Maszenan A.M."/>
            <person name="Seviour R.J."/>
            <person name="Williams R.B."/>
        </authorList>
    </citation>
    <scope>NUCLEOTIDE SEQUENCE [LARGE SCALE GENOMIC DNA]</scope>
    <source>
        <strain evidence="14 15">Ben 114</strain>
    </source>
</reference>
<dbReference type="AlphaFoldDB" id="A0A7H1MYJ7"/>
<keyword evidence="5" id="KW-0479">Metal-binding</keyword>
<dbReference type="GO" id="GO:0005524">
    <property type="term" value="F:ATP binding"/>
    <property type="evidence" value="ECO:0007669"/>
    <property type="project" value="UniProtKB-KW"/>
</dbReference>
<dbReference type="GO" id="GO:0046872">
    <property type="term" value="F:metal ion binding"/>
    <property type="evidence" value="ECO:0007669"/>
    <property type="project" value="UniProtKB-KW"/>
</dbReference>
<dbReference type="NCBIfam" id="NF006585">
    <property type="entry name" value="PRK09111.1"/>
    <property type="match status" value="1"/>
</dbReference>
<dbReference type="EMBL" id="CP053923">
    <property type="protein sequence ID" value="QNT68533.1"/>
    <property type="molecule type" value="Genomic_DNA"/>
</dbReference>
<keyword evidence="4 11" id="KW-0235">DNA replication</keyword>
<dbReference type="Pfam" id="PF12362">
    <property type="entry name" value="DUF3646"/>
    <property type="match status" value="1"/>
</dbReference>
<name>A0A7H1MYJ7_9PROT</name>
<dbReference type="InterPro" id="IPR012763">
    <property type="entry name" value="DNA_pol_III_sug/sutau_N"/>
</dbReference>
<gene>
    <name evidence="11" type="primary">dnaX</name>
    <name evidence="14" type="ORF">HQ394_03080</name>
</gene>
<comment type="subunit">
    <text evidence="11">DNA polymerase III contains a core (composed of alpha, epsilon and theta chains) that associates with a tau subunit. This core dimerizes to form the POLIII' complex. PolIII' associates with the gamma complex (composed of gamma, delta, delta', psi and chi chains) and with the beta chain to form the complete DNA polymerase III complex.</text>
</comment>
<dbReference type="InterPro" id="IPR045085">
    <property type="entry name" value="HLD_clamp_pol_III_gamma_tau"/>
</dbReference>
<dbReference type="InterPro" id="IPR027417">
    <property type="entry name" value="P-loop_NTPase"/>
</dbReference>
<dbReference type="GO" id="GO:0009360">
    <property type="term" value="C:DNA polymerase III complex"/>
    <property type="evidence" value="ECO:0007669"/>
    <property type="project" value="InterPro"/>
</dbReference>
<feature type="region of interest" description="Disordered" evidence="12">
    <location>
        <begin position="399"/>
        <end position="491"/>
    </location>
</feature>
<comment type="function">
    <text evidence="11">DNA polymerase III is a complex, multichain enzyme responsible for most of the replicative synthesis in bacteria. This DNA polymerase also exhibits 3' to 5' exonuclease activity.</text>
</comment>
<dbReference type="NCBIfam" id="TIGR02397">
    <property type="entry name" value="dnaX_nterm"/>
    <property type="match status" value="1"/>
</dbReference>
<evidence type="ECO:0000256" key="12">
    <source>
        <dbReference type="SAM" id="MobiDB-lite"/>
    </source>
</evidence>
<dbReference type="InterPro" id="IPR003593">
    <property type="entry name" value="AAA+_ATPase"/>
</dbReference>
<protein>
    <recommendedName>
        <fullName evidence="11">DNA polymerase III subunit gamma/tau</fullName>
        <ecNumber evidence="11">2.7.7.7</ecNumber>
    </recommendedName>
</protein>
<sequence>MTDPLPPTSEPTPLPSRASPTAYRVLARKYRPTTFEALVAQEALVRTLTNAFQSGRIAQAYMLSGVRGIGKTTTARIIARALNCIGADGRGSMTVTPCGVCEHCVAIAQDRHLDVIEMDAASRTGVEGMRELLDGVRYRPTSARCKVYIIDEVHMLSTHSFNALLKTLEEPPEHVKFVFATTEIRKVPITVLSRCQRFDLRRVDAAMLATHLGWVAEREGITIAADALHLIARAADGSVRDGLSLLDQAIAHAGDQLDARTVRQMLGLVDRTITFDLLEAALAGNAGEALALLGRQYEAGADPATTIEDLLELTHWLTRIRVAPDLADAPGLPEAERIRGRQMAGQLGVGALARAWQLLLKGLGETRMAPSPIQAAEMVLIRLAYTARLPTPAEALTQLEQDGGAGGGTVGGSGGGGDSASSRPLANRPAIGAAPSLEAVTPAPRTPPSHDLRAGRGPSAAVALQPASGTPAPAAAPASKPALVPASAPDEPRRLQSFADVVALAGEQRELLLQGHLRGSVRLVKFESGHIALALEPHAPADLPQRLSRFLNSMTQRTWMVTLSSEGGEPSLHQQAQAADAALRQQALRHPTIAAVMTAFPGAAIVSITPLNPSETRGETADEEFAEVEPFDPEED</sequence>
<evidence type="ECO:0000256" key="4">
    <source>
        <dbReference type="ARBA" id="ARBA00022705"/>
    </source>
</evidence>
<dbReference type="FunFam" id="1.10.8.60:FF:000013">
    <property type="entry name" value="DNA polymerase III subunit gamma/tau"/>
    <property type="match status" value="1"/>
</dbReference>
<keyword evidence="2 11" id="KW-0808">Transferase</keyword>